<evidence type="ECO:0000256" key="5">
    <source>
        <dbReference type="RuleBase" id="RU000589"/>
    </source>
</evidence>
<accession>A0A438FK36</accession>
<sequence>MDGYQDTLYTHTKRQFYRDCTISGTIDFIFGDAAVIFQNCTFVVRKPLDNQQCIVTAQEGRRGASHPPLSSRTRPSLQTLSTIHTEMNSSHTWEAMEGVLKDYYHGILHRRFDSAFWVVAMGGGFALRTCFYTEFRNRGPGAKTHDRVKWRGIKTIKPSHAIDFAPGRFLSGDRWIPSTGVPYNSGLFTLLSNVTTKSQGRI</sequence>
<protein>
    <recommendedName>
        <fullName evidence="5">Pectinesterase</fullName>
        <ecNumber evidence="5">3.1.1.11</ecNumber>
    </recommendedName>
</protein>
<evidence type="ECO:0000256" key="2">
    <source>
        <dbReference type="ARBA" id="ARBA00022801"/>
    </source>
</evidence>
<dbReference type="AlphaFoldDB" id="A0A438FK36"/>
<evidence type="ECO:0000259" key="6">
    <source>
        <dbReference type="Pfam" id="PF01095"/>
    </source>
</evidence>
<feature type="active site" evidence="4">
    <location>
        <position position="27"/>
    </location>
</feature>
<feature type="domain" description="Pectinesterase catalytic" evidence="6">
    <location>
        <begin position="1"/>
        <end position="173"/>
    </location>
</feature>
<dbReference type="PANTHER" id="PTHR31707">
    <property type="entry name" value="PECTINESTERASE"/>
    <property type="match status" value="1"/>
</dbReference>
<organism evidence="7 8">
    <name type="scientific">Vitis vinifera</name>
    <name type="common">Grape</name>
    <dbReference type="NCBI Taxonomy" id="29760"/>
    <lineage>
        <taxon>Eukaryota</taxon>
        <taxon>Viridiplantae</taxon>
        <taxon>Streptophyta</taxon>
        <taxon>Embryophyta</taxon>
        <taxon>Tracheophyta</taxon>
        <taxon>Spermatophyta</taxon>
        <taxon>Magnoliopsida</taxon>
        <taxon>eudicotyledons</taxon>
        <taxon>Gunneridae</taxon>
        <taxon>Pentapetalae</taxon>
        <taxon>rosids</taxon>
        <taxon>Vitales</taxon>
        <taxon>Vitaceae</taxon>
        <taxon>Viteae</taxon>
        <taxon>Vitis</taxon>
    </lineage>
</organism>
<evidence type="ECO:0000313" key="7">
    <source>
        <dbReference type="EMBL" id="RVW60385.1"/>
    </source>
</evidence>
<evidence type="ECO:0000256" key="3">
    <source>
        <dbReference type="ARBA" id="ARBA00023085"/>
    </source>
</evidence>
<dbReference type="InterPro" id="IPR033131">
    <property type="entry name" value="Pectinesterase_Asp_AS"/>
</dbReference>
<dbReference type="UniPathway" id="UPA00545">
    <property type="reaction ID" value="UER00823"/>
</dbReference>
<name>A0A438FK36_VITVI</name>
<dbReference type="InterPro" id="IPR000070">
    <property type="entry name" value="Pectinesterase_cat"/>
</dbReference>
<comment type="caution">
    <text evidence="7">The sequence shown here is derived from an EMBL/GenBank/DDBJ whole genome shotgun (WGS) entry which is preliminary data.</text>
</comment>
<keyword evidence="2 5" id="KW-0378">Hydrolase</keyword>
<evidence type="ECO:0000256" key="1">
    <source>
        <dbReference type="ARBA" id="ARBA00005184"/>
    </source>
</evidence>
<dbReference type="GO" id="GO:0030599">
    <property type="term" value="F:pectinesterase activity"/>
    <property type="evidence" value="ECO:0007669"/>
    <property type="project" value="UniProtKB-UniRule"/>
</dbReference>
<dbReference type="Pfam" id="PF01095">
    <property type="entry name" value="Pectinesterase"/>
    <property type="match status" value="1"/>
</dbReference>
<proteinExistence type="predicted"/>
<dbReference type="PROSITE" id="PS00503">
    <property type="entry name" value="PECTINESTERASE_2"/>
    <property type="match status" value="1"/>
</dbReference>
<dbReference type="Proteomes" id="UP000288805">
    <property type="component" value="Unassembled WGS sequence"/>
</dbReference>
<keyword evidence="3 5" id="KW-0063">Aspartyl esterase</keyword>
<dbReference type="Gene3D" id="2.160.20.10">
    <property type="entry name" value="Single-stranded right-handed beta-helix, Pectin lyase-like"/>
    <property type="match status" value="1"/>
</dbReference>
<dbReference type="InterPro" id="IPR011050">
    <property type="entry name" value="Pectin_lyase_fold/virulence"/>
</dbReference>
<reference evidence="7 8" key="1">
    <citation type="journal article" date="2018" name="PLoS Genet.">
        <title>Population sequencing reveals clonal diversity and ancestral inbreeding in the grapevine cultivar Chardonnay.</title>
        <authorList>
            <person name="Roach M.J."/>
            <person name="Johnson D.L."/>
            <person name="Bohlmann J."/>
            <person name="van Vuuren H.J."/>
            <person name="Jones S.J."/>
            <person name="Pretorius I.S."/>
            <person name="Schmidt S.A."/>
            <person name="Borneman A.R."/>
        </authorList>
    </citation>
    <scope>NUCLEOTIDE SEQUENCE [LARGE SCALE GENOMIC DNA]</scope>
    <source>
        <strain evidence="8">cv. Chardonnay</strain>
        <tissue evidence="7">Leaf</tissue>
    </source>
</reference>
<gene>
    <name evidence="7" type="primary">PME21_2</name>
    <name evidence="7" type="ORF">CK203_089883</name>
</gene>
<dbReference type="SUPFAM" id="SSF51126">
    <property type="entry name" value="Pectin lyase-like"/>
    <property type="match status" value="1"/>
</dbReference>
<comment type="catalytic activity">
    <reaction evidence="5">
        <text>[(1-&gt;4)-alpha-D-galacturonosyl methyl ester](n) + n H2O = [(1-&gt;4)-alpha-D-galacturonosyl](n) + n methanol + n H(+)</text>
        <dbReference type="Rhea" id="RHEA:22380"/>
        <dbReference type="Rhea" id="RHEA-COMP:14570"/>
        <dbReference type="Rhea" id="RHEA-COMP:14573"/>
        <dbReference type="ChEBI" id="CHEBI:15377"/>
        <dbReference type="ChEBI" id="CHEBI:15378"/>
        <dbReference type="ChEBI" id="CHEBI:17790"/>
        <dbReference type="ChEBI" id="CHEBI:140522"/>
        <dbReference type="ChEBI" id="CHEBI:140523"/>
        <dbReference type="EC" id="3.1.1.11"/>
    </reaction>
</comment>
<dbReference type="EC" id="3.1.1.11" evidence="5"/>
<evidence type="ECO:0000313" key="8">
    <source>
        <dbReference type="Proteomes" id="UP000288805"/>
    </source>
</evidence>
<comment type="pathway">
    <text evidence="1 5">Glycan metabolism; pectin degradation; 2-dehydro-3-deoxy-D-gluconate from pectin: step 1/5.</text>
</comment>
<dbReference type="InterPro" id="IPR012334">
    <property type="entry name" value="Pectin_lyas_fold"/>
</dbReference>
<evidence type="ECO:0000256" key="4">
    <source>
        <dbReference type="PROSITE-ProRule" id="PRU10040"/>
    </source>
</evidence>
<dbReference type="GO" id="GO:0042545">
    <property type="term" value="P:cell wall modification"/>
    <property type="evidence" value="ECO:0007669"/>
    <property type="project" value="UniProtKB-UniRule"/>
</dbReference>
<dbReference type="EMBL" id="QGNW01000862">
    <property type="protein sequence ID" value="RVW60385.1"/>
    <property type="molecule type" value="Genomic_DNA"/>
</dbReference>
<dbReference type="GO" id="GO:0045490">
    <property type="term" value="P:pectin catabolic process"/>
    <property type="evidence" value="ECO:0007669"/>
    <property type="project" value="UniProtKB-UniRule"/>
</dbReference>